<organism evidence="1 2">
    <name type="scientific">Citrus sinensis</name>
    <name type="common">Sweet orange</name>
    <name type="synonym">Citrus aurantium var. sinensis</name>
    <dbReference type="NCBI Taxonomy" id="2711"/>
    <lineage>
        <taxon>Eukaryota</taxon>
        <taxon>Viridiplantae</taxon>
        <taxon>Streptophyta</taxon>
        <taxon>Embryophyta</taxon>
        <taxon>Tracheophyta</taxon>
        <taxon>Spermatophyta</taxon>
        <taxon>Magnoliopsida</taxon>
        <taxon>eudicotyledons</taxon>
        <taxon>Gunneridae</taxon>
        <taxon>Pentapetalae</taxon>
        <taxon>rosids</taxon>
        <taxon>malvids</taxon>
        <taxon>Sapindales</taxon>
        <taxon>Rutaceae</taxon>
        <taxon>Aurantioideae</taxon>
        <taxon>Citrus</taxon>
    </lineage>
</organism>
<dbReference type="EMBL" id="CM039170">
    <property type="protein sequence ID" value="KAH9804691.1"/>
    <property type="molecule type" value="Genomic_DNA"/>
</dbReference>
<accession>A0ACB8P2S3</accession>
<gene>
    <name evidence="1" type="ORF">KPL71_002206</name>
</gene>
<name>A0ACB8P2S3_CITSI</name>
<evidence type="ECO:0000313" key="1">
    <source>
        <dbReference type="EMBL" id="KAH9804691.1"/>
    </source>
</evidence>
<dbReference type="Proteomes" id="UP000829398">
    <property type="component" value="Chromosome 1"/>
</dbReference>
<protein>
    <submittedName>
        <fullName evidence="1">VWFA domain-containing protein</fullName>
    </submittedName>
</protein>
<evidence type="ECO:0000313" key="2">
    <source>
        <dbReference type="Proteomes" id="UP000829398"/>
    </source>
</evidence>
<comment type="caution">
    <text evidence="1">The sequence shown here is derived from an EMBL/GenBank/DDBJ whole genome shotgun (WGS) entry which is preliminary data.</text>
</comment>
<sequence length="789" mass="86750">MADDFVKAVEDGLKLSKRLYFGKDRPVTPPKVPSSMDKSGAVDMLLPKSPMVYAVITDPKIVDNPDIPSYQPYVHGRCDPPSLIPLQMNAVELDVDCYLDTAFVRVSGTWRVHCVMGSKSCDCRIAVPMGDQGSILGVEAEISGKSYHTQLIALGENDGAGKSASVETGSFLKPNIFTLTLPQIDGGSYLSIRLRWSQKLSYRDGEFSVNVPFKFPEYVTPAIKKIPKREKIHLNVNAGTGTEVLCNTSSHPLKQLRRDVGKLGYSYESEVLKWSNIDFDFSYTVSPSHIFGGVLLQSPSVHDVDQREMFCMCLLPGTAKSRKVFKKDVIFIVDISKSMQGKPLEDTKNALAVALSKLDPGDSFNIIAFNGETYLFSTSMELATKEAVERAHQWIGINFIAGGSTNICAPLTKAVEMLTNSRGSIPIIFLVTDGAVEDERQICDAMKSRLTNGGSICPRIYTFGIGSYCNHYFLRMLAMISRGYYGAAYDLDSIEIQMQKLFTRGFSSVLANIAIDTLKDLDEFEALLSNLASPVAFSSSLAYFCSMVTRVDTYYMYPSRIPDLSSESPLIVSGRYQGKFPDTLKAKGFLGDLSNFVVELKLQLAKDLPLDRICAKQQIDLLTAQAWFSEDKRLEEKVSKMSVQTGVLCEYTRMIIVETDERNNASESPGTKKVGSKKSDHQKILDSEVPKTIMLQNLGIGFGDLTATAENFPPGSEIPKLPEVAEIFVKAASNCCSTLGNKCCCLCCIECCNKLNDQCVIVLTQLCTALACFGCFECCSNLCCCGQDG</sequence>
<keyword evidence="2" id="KW-1185">Reference proteome</keyword>
<reference evidence="2" key="1">
    <citation type="journal article" date="2023" name="Hortic. Res.">
        <title>A chromosome-level phased genome enabling allele-level studies in sweet orange: a case study on citrus Huanglongbing tolerance.</title>
        <authorList>
            <person name="Wu B."/>
            <person name="Yu Q."/>
            <person name="Deng Z."/>
            <person name="Duan Y."/>
            <person name="Luo F."/>
            <person name="Gmitter F. Jr."/>
        </authorList>
    </citation>
    <scope>NUCLEOTIDE SEQUENCE [LARGE SCALE GENOMIC DNA]</scope>
    <source>
        <strain evidence="2">cv. Valencia</strain>
    </source>
</reference>
<proteinExistence type="predicted"/>